<dbReference type="InterPro" id="IPR056124">
    <property type="entry name" value="DUF7707"/>
</dbReference>
<gene>
    <name evidence="4" type="ORF">PPNO1_LOCUS6349</name>
</gene>
<sequence length="189" mass="19675">MRSIFVLAMAAGLASAAKITDFTVDPTSVDLPERGSWCMGERNTCTALCPGSPKENTCDINTLEYSCTCNNGTEPGLKYYSNSLYSFVCQEAFKQCVEKNAGNPVELPKCEDNIQAKCGTLDVTKLPTSTGDADESTPTETGDSTTTDDSSSDSGSNDQSNSNDESGASAVIIGSGAAAAALGLFAFLI</sequence>
<evidence type="ECO:0000313" key="4">
    <source>
        <dbReference type="EMBL" id="CAI4216700.1"/>
    </source>
</evidence>
<organism evidence="4 5">
    <name type="scientific">Parascedosporium putredinis</name>
    <dbReference type="NCBI Taxonomy" id="1442378"/>
    <lineage>
        <taxon>Eukaryota</taxon>
        <taxon>Fungi</taxon>
        <taxon>Dikarya</taxon>
        <taxon>Ascomycota</taxon>
        <taxon>Pezizomycotina</taxon>
        <taxon>Sordariomycetes</taxon>
        <taxon>Hypocreomycetidae</taxon>
        <taxon>Microascales</taxon>
        <taxon>Microascaceae</taxon>
        <taxon>Parascedosporium</taxon>
    </lineage>
</organism>
<feature type="compositionally biased region" description="Low complexity" evidence="1">
    <location>
        <begin position="138"/>
        <end position="167"/>
    </location>
</feature>
<protein>
    <recommendedName>
        <fullName evidence="3">DUF7707 domain-containing protein</fullName>
    </recommendedName>
</protein>
<dbReference type="AlphaFoldDB" id="A0A9P1MBD1"/>
<evidence type="ECO:0000256" key="2">
    <source>
        <dbReference type="SAM" id="SignalP"/>
    </source>
</evidence>
<reference evidence="4" key="1">
    <citation type="submission" date="2022-11" db="EMBL/GenBank/DDBJ databases">
        <authorList>
            <person name="Scott C."/>
            <person name="Bruce N."/>
        </authorList>
    </citation>
    <scope>NUCLEOTIDE SEQUENCE</scope>
</reference>
<dbReference type="Proteomes" id="UP000838763">
    <property type="component" value="Unassembled WGS sequence"/>
</dbReference>
<proteinExistence type="predicted"/>
<dbReference type="PANTHER" id="PTHR38118:SF3">
    <property type="entry name" value="ANCHORED CELL WALL PROTEIN 11"/>
    <property type="match status" value="1"/>
</dbReference>
<feature type="chain" id="PRO_5040234842" description="DUF7707 domain-containing protein" evidence="2">
    <location>
        <begin position="17"/>
        <end position="189"/>
    </location>
</feature>
<dbReference type="OrthoDB" id="2121879at2759"/>
<accession>A0A9P1MBD1</accession>
<dbReference type="EMBL" id="CALLCH030000015">
    <property type="protein sequence ID" value="CAI4216700.1"/>
    <property type="molecule type" value="Genomic_DNA"/>
</dbReference>
<dbReference type="Pfam" id="PF24808">
    <property type="entry name" value="DUF7707"/>
    <property type="match status" value="1"/>
</dbReference>
<evidence type="ECO:0000259" key="3">
    <source>
        <dbReference type="Pfam" id="PF24808"/>
    </source>
</evidence>
<feature type="region of interest" description="Disordered" evidence="1">
    <location>
        <begin position="127"/>
        <end position="167"/>
    </location>
</feature>
<feature type="signal peptide" evidence="2">
    <location>
        <begin position="1"/>
        <end position="16"/>
    </location>
</feature>
<evidence type="ECO:0000256" key="1">
    <source>
        <dbReference type="SAM" id="MobiDB-lite"/>
    </source>
</evidence>
<keyword evidence="5" id="KW-1185">Reference proteome</keyword>
<evidence type="ECO:0000313" key="5">
    <source>
        <dbReference type="Proteomes" id="UP000838763"/>
    </source>
</evidence>
<feature type="domain" description="DUF7707" evidence="3">
    <location>
        <begin position="23"/>
        <end position="122"/>
    </location>
</feature>
<comment type="caution">
    <text evidence="4">The sequence shown here is derived from an EMBL/GenBank/DDBJ whole genome shotgun (WGS) entry which is preliminary data.</text>
</comment>
<dbReference type="PANTHER" id="PTHR38118">
    <property type="entry name" value="ANCHORED CELL WALL PROTEIN 11-RELATED"/>
    <property type="match status" value="1"/>
</dbReference>
<name>A0A9P1MBD1_9PEZI</name>
<keyword evidence="2" id="KW-0732">Signal</keyword>